<sequence length="781" mass="88140">MFKHYFRTAIRSIARYKSYAAINIFGLALGLASCILIFLIVRNELSYDQYHRQAHKTYRVTSLGLDYNPSVSFAVAPALKNDFPELEHVSQYYYWRESMIEINQERYILKDIGAADNEFTKIFDLEWLTGDPKSALEAPNTIVLTETIAKQYFGDQDPMGQTIRMDNNWELKVTGLIKDLPSNSHLTFKSLVSWATFHDETSNFWSIQGGYLYITLPDNLSARSIEQQLPSFIKKNWGEEVEKEGKLLLQPLTDIHYDQRYLNQTSMPRSKKSIYGLAAIGLFILVIACINFVNMATAFAIKRSKDIGIRKVIGAKPIQIIKSALSEIALQVVIALVLALGGLLLFIPYAERFFGTRITPTQLLQADVIMGLLTISLFAVLISGLYPALIQARFNQVQILKSPFSTAVKGNTRLKRGLIGIQFLVTQLLIISTFIVAKQMDFFLNKDIGFDKESIITFDIGKNPEGLRQLLSRQPGVKDFSFASVAPAYNINYMPFSAPHLGMNEVDVTELKVVDENYLPMFKIKMMAGLPIIKSTAPDSILKIVVNNTFITRLGIHNPEDALGEQVIVGDRSAEIQGVVADFQSESKHKKIRACFLYYNPGRFHQASVKLQSNNMKRTIASINKEWSILNPQSLFNYEFLDNKVARLYEQEQTLYNTFKVFTAIAIIISCVGLLGLVSLMAVQRVKEIGMRKILGASVKNIVILFLRDFVLLIFVAFAIAVPITWYSMNSWLQEFAYQINITPIHFIVGLLATLFVAGTTVFIRSFIAATNNPIKAIKED</sequence>
<dbReference type="STRING" id="1477437.SAMN05444682_11743"/>
<dbReference type="Proteomes" id="UP000198670">
    <property type="component" value="Unassembled WGS sequence"/>
</dbReference>
<reference evidence="9 10" key="1">
    <citation type="submission" date="2016-10" db="EMBL/GenBank/DDBJ databases">
        <authorList>
            <person name="de Groot N.N."/>
        </authorList>
    </citation>
    <scope>NUCLEOTIDE SEQUENCE [LARGE SCALE GENOMIC DNA]</scope>
    <source>
        <strain evidence="9 10">RK1</strain>
    </source>
</reference>
<accession>A0A1I3VJB0</accession>
<feature type="transmembrane region" description="Helical" evidence="6">
    <location>
        <begin position="20"/>
        <end position="41"/>
    </location>
</feature>
<protein>
    <submittedName>
        <fullName evidence="9">FtsX-like permease family protein</fullName>
    </submittedName>
</protein>
<evidence type="ECO:0000256" key="2">
    <source>
        <dbReference type="ARBA" id="ARBA00022475"/>
    </source>
</evidence>
<dbReference type="RefSeq" id="WP_090632506.1">
    <property type="nucleotide sequence ID" value="NZ_FOQO01000017.1"/>
</dbReference>
<organism evidence="9 10">
    <name type="scientific">Parapedobacter indicus</name>
    <dbReference type="NCBI Taxonomy" id="1477437"/>
    <lineage>
        <taxon>Bacteria</taxon>
        <taxon>Pseudomonadati</taxon>
        <taxon>Bacteroidota</taxon>
        <taxon>Sphingobacteriia</taxon>
        <taxon>Sphingobacteriales</taxon>
        <taxon>Sphingobacteriaceae</taxon>
        <taxon>Parapedobacter</taxon>
    </lineage>
</organism>
<dbReference type="Pfam" id="PF02687">
    <property type="entry name" value="FtsX"/>
    <property type="match status" value="2"/>
</dbReference>
<dbReference type="EMBL" id="FOQO01000017">
    <property type="protein sequence ID" value="SFJ95524.1"/>
    <property type="molecule type" value="Genomic_DNA"/>
</dbReference>
<proteinExistence type="predicted"/>
<evidence type="ECO:0000256" key="1">
    <source>
        <dbReference type="ARBA" id="ARBA00004651"/>
    </source>
</evidence>
<feature type="transmembrane region" description="Helical" evidence="6">
    <location>
        <begin position="328"/>
        <end position="349"/>
    </location>
</feature>
<dbReference type="PANTHER" id="PTHR30572:SF18">
    <property type="entry name" value="ABC-TYPE MACROLIDE FAMILY EXPORT SYSTEM PERMEASE COMPONENT 2"/>
    <property type="match status" value="1"/>
</dbReference>
<name>A0A1I3VJB0_9SPHI</name>
<evidence type="ECO:0000313" key="9">
    <source>
        <dbReference type="EMBL" id="SFJ95524.1"/>
    </source>
</evidence>
<evidence type="ECO:0000256" key="3">
    <source>
        <dbReference type="ARBA" id="ARBA00022692"/>
    </source>
</evidence>
<dbReference type="InterPro" id="IPR003838">
    <property type="entry name" value="ABC3_permease_C"/>
</dbReference>
<keyword evidence="3 6" id="KW-0812">Transmembrane</keyword>
<feature type="domain" description="ABC3 transporter permease C-terminal" evidence="7">
    <location>
        <begin position="279"/>
        <end position="393"/>
    </location>
</feature>
<dbReference type="AlphaFoldDB" id="A0A1I3VJB0"/>
<feature type="transmembrane region" description="Helical" evidence="6">
    <location>
        <begin position="747"/>
        <end position="768"/>
    </location>
</feature>
<evidence type="ECO:0000313" key="10">
    <source>
        <dbReference type="Proteomes" id="UP000198670"/>
    </source>
</evidence>
<feature type="transmembrane region" description="Helical" evidence="6">
    <location>
        <begin position="369"/>
        <end position="389"/>
    </location>
</feature>
<evidence type="ECO:0000256" key="4">
    <source>
        <dbReference type="ARBA" id="ARBA00022989"/>
    </source>
</evidence>
<feature type="domain" description="ABC3 transporter permease C-terminal" evidence="7">
    <location>
        <begin position="661"/>
        <end position="773"/>
    </location>
</feature>
<dbReference type="InterPro" id="IPR025857">
    <property type="entry name" value="MacB_PCD"/>
</dbReference>
<keyword evidence="5 6" id="KW-0472">Membrane</keyword>
<comment type="subcellular location">
    <subcellularLocation>
        <location evidence="1">Cell membrane</location>
        <topology evidence="1">Multi-pass membrane protein</topology>
    </subcellularLocation>
</comment>
<evidence type="ECO:0000256" key="5">
    <source>
        <dbReference type="ARBA" id="ARBA00023136"/>
    </source>
</evidence>
<feature type="domain" description="MacB-like periplasmic core" evidence="8">
    <location>
        <begin position="21"/>
        <end position="229"/>
    </location>
</feature>
<dbReference type="OrthoDB" id="1451596at2"/>
<keyword evidence="2" id="KW-1003">Cell membrane</keyword>
<dbReference type="PROSITE" id="PS51257">
    <property type="entry name" value="PROKAR_LIPOPROTEIN"/>
    <property type="match status" value="1"/>
</dbReference>
<dbReference type="GO" id="GO:0022857">
    <property type="term" value="F:transmembrane transporter activity"/>
    <property type="evidence" value="ECO:0007669"/>
    <property type="project" value="TreeGrafter"/>
</dbReference>
<keyword evidence="4 6" id="KW-1133">Transmembrane helix</keyword>
<dbReference type="Pfam" id="PF12704">
    <property type="entry name" value="MacB_PCD"/>
    <property type="match status" value="1"/>
</dbReference>
<dbReference type="InterPro" id="IPR050250">
    <property type="entry name" value="Macrolide_Exporter_MacB"/>
</dbReference>
<dbReference type="GO" id="GO:0005886">
    <property type="term" value="C:plasma membrane"/>
    <property type="evidence" value="ECO:0007669"/>
    <property type="project" value="UniProtKB-SubCell"/>
</dbReference>
<evidence type="ECO:0000259" key="8">
    <source>
        <dbReference type="Pfam" id="PF12704"/>
    </source>
</evidence>
<feature type="transmembrane region" description="Helical" evidence="6">
    <location>
        <begin position="703"/>
        <end position="727"/>
    </location>
</feature>
<evidence type="ECO:0000259" key="7">
    <source>
        <dbReference type="Pfam" id="PF02687"/>
    </source>
</evidence>
<feature type="transmembrane region" description="Helical" evidence="6">
    <location>
        <begin position="418"/>
        <end position="437"/>
    </location>
</feature>
<dbReference type="PANTHER" id="PTHR30572">
    <property type="entry name" value="MEMBRANE COMPONENT OF TRANSPORTER-RELATED"/>
    <property type="match status" value="1"/>
</dbReference>
<gene>
    <name evidence="9" type="ORF">SAMN05444682_11743</name>
</gene>
<keyword evidence="10" id="KW-1185">Reference proteome</keyword>
<feature type="transmembrane region" description="Helical" evidence="6">
    <location>
        <begin position="661"/>
        <end position="683"/>
    </location>
</feature>
<feature type="transmembrane region" description="Helical" evidence="6">
    <location>
        <begin position="274"/>
        <end position="301"/>
    </location>
</feature>
<evidence type="ECO:0000256" key="6">
    <source>
        <dbReference type="SAM" id="Phobius"/>
    </source>
</evidence>